<comment type="caution">
    <text evidence="2">The sequence shown here is derived from an EMBL/GenBank/DDBJ whole genome shotgun (WGS) entry which is preliminary data.</text>
</comment>
<sequence length="619" mass="71006">MRVLIVDAFSIGSEGRRSFNNFKTLVKKAFTFQKMYNVEDIEFIEVDHSSIDTYLYELNAGFSSKDAEKLFDHLDFVFIDGDSNLLPWLQHTRKFLTLIRMCKKTKKILFAASFAMQTLVFLCATSFNVGRVINGKGRGSSLHEIHNLPRESLSKLSLGDVFLDNSTGDIFCYDGHRNEFYPVANAGLHNNKAAQENEKVSKAILRTYKYSAKNVDKIDEIYIGKSTETKVRIFKQFVQHWLLKGVGFDEFLVPNLNKWDVHPINATLKENVLSVLAESQRGPQIIVHNNAVGVQFHVSSKYPMTFLILKNFVVHMMDRFQNEKDKFDLPLHSVTKAGFYYTGFGASRNGSQDTQNANDSEKYGLQANEARHSGFAFSLRNGEPLTVKINSTTSQAIKLKKMARPRSQESFDSSFSDNNSMLREPVKRTATNKKVDFALKRTLSSGRDQVIDNRIIRPIDAEYANSLGSQVIESLPEAWKSKKEIRSLLHPGYATHLIPKRGNILNGTNLTLTKNDYHYYEKPVVRVTISPKFYCRYNREFKEKESQELMRTRSGSLGATLRNDGTPYIEPDKLKRQEEIREKSRWMDKRDFHRVFSESAITRQRANTFNSLSSIFNEK</sequence>
<proteinExistence type="predicted"/>
<dbReference type="AlphaFoldDB" id="A0AAU9JHA0"/>
<evidence type="ECO:0000313" key="2">
    <source>
        <dbReference type="EMBL" id="CAG9323794.1"/>
    </source>
</evidence>
<keyword evidence="1" id="KW-0812">Transmembrane</keyword>
<evidence type="ECO:0000256" key="1">
    <source>
        <dbReference type="SAM" id="Phobius"/>
    </source>
</evidence>
<reference evidence="2" key="1">
    <citation type="submission" date="2021-09" db="EMBL/GenBank/DDBJ databases">
        <authorList>
            <consortium name="AG Swart"/>
            <person name="Singh M."/>
            <person name="Singh A."/>
            <person name="Seah K."/>
            <person name="Emmerich C."/>
        </authorList>
    </citation>
    <scope>NUCLEOTIDE SEQUENCE</scope>
    <source>
        <strain evidence="2">ATCC30299</strain>
    </source>
</reference>
<evidence type="ECO:0000313" key="3">
    <source>
        <dbReference type="Proteomes" id="UP001162131"/>
    </source>
</evidence>
<keyword evidence="3" id="KW-1185">Reference proteome</keyword>
<accession>A0AAU9JHA0</accession>
<name>A0AAU9JHA0_9CILI</name>
<organism evidence="2 3">
    <name type="scientific">Blepharisma stoltei</name>
    <dbReference type="NCBI Taxonomy" id="1481888"/>
    <lineage>
        <taxon>Eukaryota</taxon>
        <taxon>Sar</taxon>
        <taxon>Alveolata</taxon>
        <taxon>Ciliophora</taxon>
        <taxon>Postciliodesmatophora</taxon>
        <taxon>Heterotrichea</taxon>
        <taxon>Heterotrichida</taxon>
        <taxon>Blepharismidae</taxon>
        <taxon>Blepharisma</taxon>
    </lineage>
</organism>
<protein>
    <submittedName>
        <fullName evidence="2">Uncharacterized protein</fullName>
    </submittedName>
</protein>
<feature type="transmembrane region" description="Helical" evidence="1">
    <location>
        <begin position="108"/>
        <end position="127"/>
    </location>
</feature>
<gene>
    <name evidence="2" type="ORF">BSTOLATCC_MIC34830</name>
</gene>
<dbReference type="Proteomes" id="UP001162131">
    <property type="component" value="Unassembled WGS sequence"/>
</dbReference>
<dbReference type="EMBL" id="CAJZBQ010000035">
    <property type="protein sequence ID" value="CAG9323794.1"/>
    <property type="molecule type" value="Genomic_DNA"/>
</dbReference>
<keyword evidence="1" id="KW-1133">Transmembrane helix</keyword>
<keyword evidence="1" id="KW-0472">Membrane</keyword>